<sequence length="859" mass="99137">MNRIIYTLFLFLISSAFIYSQENEMNMRVTILDQDNHDPISDVVCQIFDKSDNLLSYSMTNGKGEVILNIKTKSSYVIFSLLGYEKSKLLVSSLSLQKKNTIFLKPKNQELKEIIVKAPPISRKSDTLVYNVSSFIGQQDKYIEDILKKLPGVTVGENGSISYQGRAISKFYIEGQDLLGNRYNQATQNLPAEAVSQIHLMENNQNVKVLKDRVFEERAAINIKLKKGYRIRPFGELSGGIGVQPTIWENRIFLAQIGASNQLMITGKMNNHGVDLSQETEEHLDLSNADMYEGIPSGFLNVGASSPPLEKERFLNNKAYSWGMNDLVKTGENSSFRVNVLGYIDRIREGNDLEIQYGGVSPVNLYEKNTIKNAFQTYTPILKYELNSDNTFFSNEFRGSFSRFNQHRGVISNTQALEQEVKIRPQYFQNRLSSTFLFGNSLFNLKSYVRYYKREELLHSAGLMYSLDETYKTGIFTVKNRLSTTIPFLGNNFDLGFLADFNRNDYKNGNSSLEKRAETKEINIGILPIIYSVYSKGHISFSLPVTWNSAHLDFQEANYHDGSNYFSFSPSLRMKHDFNEHLAFKFSTFYSMNNDVDVYYSESPLYKDYRIIYHSLNKIYRKKRLQNSLSLIYSDLVRMVFANLTLSHSYTKNSYYRDYNYKEKETIITPVDSMNHRNLIYVGGSVDKTFTHLGLSIKTGIDYTRTNYLASQSGTPFNNTSHILSISANSVFQKLRWAKLIYTFTGNIMWQDNKFKQVNAISNLHNELKFFFLVTPKININTYYQNTINEIGKSKYKHSNFVDIEIQYKPTKRVEFLGKLNNIFNNDNYIITSVIGLNYQSYQLPLRSREFLLSCLFRL</sequence>
<accession>A0AAE9XJ59</accession>
<dbReference type="SUPFAM" id="SSF56935">
    <property type="entry name" value="Porins"/>
    <property type="match status" value="1"/>
</dbReference>
<reference evidence="1" key="1">
    <citation type="submission" date="2023-01" db="EMBL/GenBank/DDBJ databases">
        <title>Phages are important unrecognized players in the ecology of the oral pathogen Porphyromonas gingivalis.</title>
        <authorList>
            <person name="Matrishin C.B."/>
            <person name="Kauffman K.M."/>
        </authorList>
    </citation>
    <scope>NUCLEOTIDE SEQUENCE</scope>
    <source>
        <strain evidence="1">ATCC 49417</strain>
    </source>
</reference>
<name>A0AAE9XJ59_PORGN</name>
<evidence type="ECO:0000313" key="1">
    <source>
        <dbReference type="EMBL" id="WCG02655.1"/>
    </source>
</evidence>
<evidence type="ECO:0000313" key="2">
    <source>
        <dbReference type="Proteomes" id="UP001179501"/>
    </source>
</evidence>
<protein>
    <recommendedName>
        <fullName evidence="3">TonB-dependent receptor</fullName>
    </recommendedName>
</protein>
<dbReference type="AlphaFoldDB" id="A0AAE9XJ59"/>
<dbReference type="Proteomes" id="UP001179501">
    <property type="component" value="Chromosome"/>
</dbReference>
<dbReference type="RefSeq" id="WP_021678307.1">
    <property type="nucleotide sequence ID" value="NZ_CP116614.1"/>
</dbReference>
<dbReference type="EMBL" id="CP116614">
    <property type="protein sequence ID" value="WCG02655.1"/>
    <property type="molecule type" value="Genomic_DNA"/>
</dbReference>
<evidence type="ECO:0008006" key="3">
    <source>
        <dbReference type="Google" id="ProtNLM"/>
    </source>
</evidence>
<gene>
    <name evidence="1" type="ORF">NY151_08315</name>
</gene>
<proteinExistence type="predicted"/>
<organism evidence="1 2">
    <name type="scientific">Porphyromonas gingivalis</name>
    <name type="common">Bacteroides gingivalis</name>
    <dbReference type="NCBI Taxonomy" id="837"/>
    <lineage>
        <taxon>Bacteria</taxon>
        <taxon>Pseudomonadati</taxon>
        <taxon>Bacteroidota</taxon>
        <taxon>Bacteroidia</taxon>
        <taxon>Bacteroidales</taxon>
        <taxon>Porphyromonadaceae</taxon>
        <taxon>Porphyromonas</taxon>
    </lineage>
</organism>